<evidence type="ECO:0000313" key="3">
    <source>
        <dbReference type="Proteomes" id="UP000035929"/>
    </source>
</evidence>
<dbReference type="EMBL" id="LABX01000255">
    <property type="protein sequence ID" value="KMO28287.1"/>
    <property type="molecule type" value="Genomic_DNA"/>
</dbReference>
<dbReference type="InterPro" id="IPR019632">
    <property type="entry name" value="DUF2497"/>
</dbReference>
<organism evidence="2 3">
    <name type="scientific">Methylobacterium aquaticum</name>
    <dbReference type="NCBI Taxonomy" id="270351"/>
    <lineage>
        <taxon>Bacteria</taxon>
        <taxon>Pseudomonadati</taxon>
        <taxon>Pseudomonadota</taxon>
        <taxon>Alphaproteobacteria</taxon>
        <taxon>Hyphomicrobiales</taxon>
        <taxon>Methylobacteriaceae</taxon>
        <taxon>Methylobacterium</taxon>
    </lineage>
</organism>
<gene>
    <name evidence="2" type="ORF">VP06_28005</name>
</gene>
<evidence type="ECO:0008006" key="4">
    <source>
        <dbReference type="Google" id="ProtNLM"/>
    </source>
</evidence>
<name>A0A0J6S3W6_9HYPH</name>
<accession>A0A0J6S3W6</accession>
<feature type="region of interest" description="Disordered" evidence="1">
    <location>
        <begin position="59"/>
        <end position="84"/>
    </location>
</feature>
<dbReference type="AlphaFoldDB" id="A0A0J6S3W6"/>
<sequence>IDAMSEIAFRDEPMDFDALEIEPEPEPVAKAPPPKPEPRFDEIDAMSEIAFRDEPMDFDALEIEPEPEPAPPPPKAVAAPPPPALEDRLLSQATDATVGHAFDLLASTVLTRNARTLEDLVQDMLRPMLKAWLDDNLPVMVERLVRAEIERVARGR</sequence>
<feature type="region of interest" description="Disordered" evidence="1">
    <location>
        <begin position="21"/>
        <end position="40"/>
    </location>
</feature>
<dbReference type="Proteomes" id="UP000035929">
    <property type="component" value="Unassembled WGS sequence"/>
</dbReference>
<dbReference type="Pfam" id="PF10691">
    <property type="entry name" value="DUF2497"/>
    <property type="match status" value="1"/>
</dbReference>
<reference evidence="2 3" key="1">
    <citation type="submission" date="2015-03" db="EMBL/GenBank/DDBJ databases">
        <title>Genome sequencing of Methylobacterium aquaticum DSM16371 type strain.</title>
        <authorList>
            <person name="Chaudhry V."/>
            <person name="Patil P.B."/>
        </authorList>
    </citation>
    <scope>NUCLEOTIDE SEQUENCE [LARGE SCALE GENOMIC DNA]</scope>
    <source>
        <strain evidence="2 3">DSM 16371</strain>
    </source>
</reference>
<evidence type="ECO:0000256" key="1">
    <source>
        <dbReference type="SAM" id="MobiDB-lite"/>
    </source>
</evidence>
<evidence type="ECO:0000313" key="2">
    <source>
        <dbReference type="EMBL" id="KMO28287.1"/>
    </source>
</evidence>
<comment type="caution">
    <text evidence="2">The sequence shown here is derived from an EMBL/GenBank/DDBJ whole genome shotgun (WGS) entry which is preliminary data.</text>
</comment>
<proteinExistence type="predicted"/>
<feature type="non-terminal residue" evidence="2">
    <location>
        <position position="1"/>
    </location>
</feature>
<dbReference type="RefSeq" id="WP_048467073.1">
    <property type="nucleotide sequence ID" value="NZ_LABX01000255.1"/>
</dbReference>
<protein>
    <recommendedName>
        <fullName evidence="4">Pole-organizing protein PopZ</fullName>
    </recommendedName>
</protein>
<feature type="compositionally biased region" description="Pro residues" evidence="1">
    <location>
        <begin position="68"/>
        <end position="84"/>
    </location>
</feature>
<dbReference type="PATRIC" id="fig|270351.6.peg.3807"/>